<evidence type="ECO:0000256" key="2">
    <source>
        <dbReference type="ARBA" id="ARBA00021549"/>
    </source>
</evidence>
<evidence type="ECO:0000256" key="7">
    <source>
        <dbReference type="ARBA" id="ARBA00022989"/>
    </source>
</evidence>
<feature type="transmembrane region" description="Helical" evidence="10">
    <location>
        <begin position="12"/>
        <end position="37"/>
    </location>
</feature>
<keyword evidence="3" id="KW-1003">Cell membrane</keyword>
<evidence type="ECO:0000256" key="1">
    <source>
        <dbReference type="ARBA" id="ARBA00004377"/>
    </source>
</evidence>
<evidence type="ECO:0000256" key="9">
    <source>
        <dbReference type="ARBA" id="ARBA00030775"/>
    </source>
</evidence>
<dbReference type="InterPro" id="IPR012902">
    <property type="entry name" value="N_methyl_site"/>
</dbReference>
<evidence type="ECO:0000313" key="12">
    <source>
        <dbReference type="Proteomes" id="UP001157133"/>
    </source>
</evidence>
<comment type="subcellular location">
    <subcellularLocation>
        <location evidence="1">Cell inner membrane</location>
        <topology evidence="1">Single-pass membrane protein</topology>
    </subcellularLocation>
</comment>
<evidence type="ECO:0000256" key="3">
    <source>
        <dbReference type="ARBA" id="ARBA00022475"/>
    </source>
</evidence>
<accession>A0ABQ6H3P1</accession>
<comment type="caution">
    <text evidence="11">The sequence shown here is derived from an EMBL/GenBank/DDBJ whole genome shotgun (WGS) entry which is preliminary data.</text>
</comment>
<name>A0ABQ6H3P1_9GAMM</name>
<dbReference type="InterPro" id="IPR045584">
    <property type="entry name" value="Pilin-like"/>
</dbReference>
<evidence type="ECO:0000256" key="8">
    <source>
        <dbReference type="ARBA" id="ARBA00023136"/>
    </source>
</evidence>
<gene>
    <name evidence="11" type="primary">gspH</name>
    <name evidence="11" type="ORF">theurythT_22400</name>
</gene>
<evidence type="ECO:0000256" key="5">
    <source>
        <dbReference type="ARBA" id="ARBA00022519"/>
    </source>
</evidence>
<keyword evidence="12" id="KW-1185">Reference proteome</keyword>
<dbReference type="NCBIfam" id="TIGR02532">
    <property type="entry name" value="IV_pilin_GFxxxE"/>
    <property type="match status" value="1"/>
</dbReference>
<evidence type="ECO:0000256" key="6">
    <source>
        <dbReference type="ARBA" id="ARBA00022692"/>
    </source>
</evidence>
<proteinExistence type="predicted"/>
<dbReference type="PRINTS" id="PR00885">
    <property type="entry name" value="BCTERIALGSPH"/>
</dbReference>
<evidence type="ECO:0000313" key="11">
    <source>
        <dbReference type="EMBL" id="GLX82788.1"/>
    </source>
</evidence>
<evidence type="ECO:0000256" key="10">
    <source>
        <dbReference type="SAM" id="Phobius"/>
    </source>
</evidence>
<organism evidence="11 12">
    <name type="scientific">Thalassotalea eurytherma</name>
    <dbReference type="NCBI Taxonomy" id="1144278"/>
    <lineage>
        <taxon>Bacteria</taxon>
        <taxon>Pseudomonadati</taxon>
        <taxon>Pseudomonadota</taxon>
        <taxon>Gammaproteobacteria</taxon>
        <taxon>Alteromonadales</taxon>
        <taxon>Colwelliaceae</taxon>
        <taxon>Thalassotalea</taxon>
    </lineage>
</organism>
<evidence type="ECO:0000256" key="4">
    <source>
        <dbReference type="ARBA" id="ARBA00022481"/>
    </source>
</evidence>
<protein>
    <recommendedName>
        <fullName evidence="2">Type II secretion system protein H</fullName>
    </recommendedName>
    <alternativeName>
        <fullName evidence="9">General secretion pathway protein H</fullName>
    </alternativeName>
</protein>
<dbReference type="Gene3D" id="3.55.40.10">
    <property type="entry name" value="minor pseudopilin epsh domain"/>
    <property type="match status" value="1"/>
</dbReference>
<dbReference type="NCBIfam" id="TIGR01708">
    <property type="entry name" value="typeII_sec_gspH"/>
    <property type="match status" value="1"/>
</dbReference>
<dbReference type="InterPro" id="IPR049875">
    <property type="entry name" value="TypeII_GspH"/>
</dbReference>
<sequence>MMFGQSQVKNKGFTLIEVMLVIVLIGIFVTTVQFNFYSNKPERQIEQQAERFYGLFTLAAEYGLLNNVQLGIVFTKKSYQFVGFDGTDWVELPEQDKLTLIELPEELMIDLALDDLPLDDGPLLFDPKAMMPEDDNFREPDRPAIPQVFILSGGDISPFQVTFAFDPDAEIDLDITYQVTGLYSLTLQIEGPLTDVR</sequence>
<keyword evidence="5" id="KW-0997">Cell inner membrane</keyword>
<keyword evidence="4" id="KW-0488">Methylation</keyword>
<keyword evidence="8 10" id="KW-0472">Membrane</keyword>
<dbReference type="InterPro" id="IPR002416">
    <property type="entry name" value="T2SS_protein-GspH"/>
</dbReference>
<reference evidence="11 12" key="1">
    <citation type="submission" date="2023-03" db="EMBL/GenBank/DDBJ databases">
        <title>Draft genome sequence of Thalassotalea eurytherma JCM 18482T.</title>
        <authorList>
            <person name="Sawabe T."/>
        </authorList>
    </citation>
    <scope>NUCLEOTIDE SEQUENCE [LARGE SCALE GENOMIC DNA]</scope>
    <source>
        <strain evidence="11 12">JCM 18482</strain>
    </source>
</reference>
<keyword evidence="6 10" id="KW-0812">Transmembrane</keyword>
<dbReference type="PROSITE" id="PS00409">
    <property type="entry name" value="PROKAR_NTER_METHYL"/>
    <property type="match status" value="1"/>
</dbReference>
<keyword evidence="7 10" id="KW-1133">Transmembrane helix</keyword>
<dbReference type="SUPFAM" id="SSF54523">
    <property type="entry name" value="Pili subunits"/>
    <property type="match status" value="1"/>
</dbReference>
<dbReference type="EMBL" id="BSSU01000011">
    <property type="protein sequence ID" value="GLX82788.1"/>
    <property type="molecule type" value="Genomic_DNA"/>
</dbReference>
<dbReference type="Proteomes" id="UP001157133">
    <property type="component" value="Unassembled WGS sequence"/>
</dbReference>
<dbReference type="Pfam" id="PF07963">
    <property type="entry name" value="N_methyl"/>
    <property type="match status" value="1"/>
</dbReference>